<protein>
    <submittedName>
        <fullName evidence="3">Predicted homoserine dehydrogenase, contains C-terminal SAF domain</fullName>
    </submittedName>
</protein>
<dbReference type="STRING" id="1120975.SAMN02746064_00745"/>
<dbReference type="Gene3D" id="3.40.50.720">
    <property type="entry name" value="NAD(P)-binding Rossmann-like Domain"/>
    <property type="match status" value="1"/>
</dbReference>
<dbReference type="GO" id="GO:0050661">
    <property type="term" value="F:NADP binding"/>
    <property type="evidence" value="ECO:0007669"/>
    <property type="project" value="InterPro"/>
</dbReference>
<name>A0A1M4UEP5_9FIRM</name>
<evidence type="ECO:0000259" key="1">
    <source>
        <dbReference type="Pfam" id="PF03447"/>
    </source>
</evidence>
<dbReference type="InterPro" id="IPR048423">
    <property type="entry name" value="DRL_cat"/>
</dbReference>
<dbReference type="Proteomes" id="UP000184251">
    <property type="component" value="Unassembled WGS sequence"/>
</dbReference>
<dbReference type="Pfam" id="PF21135">
    <property type="entry name" value="DRL_cat"/>
    <property type="match status" value="1"/>
</dbReference>
<organism evidence="3 4">
    <name type="scientific">Alkalibacter saccharofermentans DSM 14828</name>
    <dbReference type="NCBI Taxonomy" id="1120975"/>
    <lineage>
        <taxon>Bacteria</taxon>
        <taxon>Bacillati</taxon>
        <taxon>Bacillota</taxon>
        <taxon>Clostridia</taxon>
        <taxon>Eubacteriales</taxon>
        <taxon>Eubacteriaceae</taxon>
        <taxon>Alkalibacter</taxon>
    </lineage>
</organism>
<keyword evidence="4" id="KW-1185">Reference proteome</keyword>
<proteinExistence type="predicted"/>
<dbReference type="SUPFAM" id="SSF51735">
    <property type="entry name" value="NAD(P)-binding Rossmann-fold domains"/>
    <property type="match status" value="1"/>
</dbReference>
<dbReference type="PANTHER" id="PTHR37850:SF2">
    <property type="entry name" value="SAF DOMAIN PROTEIN"/>
    <property type="match status" value="1"/>
</dbReference>
<dbReference type="AlphaFoldDB" id="A0A1M4UEP5"/>
<evidence type="ECO:0000313" key="4">
    <source>
        <dbReference type="Proteomes" id="UP000184251"/>
    </source>
</evidence>
<reference evidence="3 4" key="1">
    <citation type="submission" date="2016-11" db="EMBL/GenBank/DDBJ databases">
        <authorList>
            <person name="Jaros S."/>
            <person name="Januszkiewicz K."/>
            <person name="Wedrychowicz H."/>
        </authorList>
    </citation>
    <scope>NUCLEOTIDE SEQUENCE [LARGE SCALE GENOMIC DNA]</scope>
    <source>
        <strain evidence="3 4">DSM 14828</strain>
    </source>
</reference>
<feature type="domain" description="Oxidoreductase DRL-like catalytic" evidence="2">
    <location>
        <begin position="160"/>
        <end position="321"/>
    </location>
</feature>
<evidence type="ECO:0000259" key="2">
    <source>
        <dbReference type="Pfam" id="PF21135"/>
    </source>
</evidence>
<accession>A0A1M4UEP5</accession>
<feature type="domain" description="Aspartate/homoserine dehydrogenase NAD-binding" evidence="1">
    <location>
        <begin position="24"/>
        <end position="150"/>
    </location>
</feature>
<dbReference type="OrthoDB" id="9777844at2"/>
<dbReference type="InterPro" id="IPR005106">
    <property type="entry name" value="Asp/hSer_DH_NAD-bd"/>
</dbReference>
<sequence>MLNINRKLRALEEQGKPIKLGLIGAGQMGKGMVSQVMKMKGMIPAIVVDINVDNAIESYTLAGVAKDDIVVTDLLSEANIAMEQGKYVASANADIPAAANLTDVVVDATGVPDVGARIALDAIMNKKHVVMLNVETDVVIGAYLKKLADNAGVIYTGSAGDEPGSVMELYDFADGMGMDIVAIGKGKNNPVVAGCNPETVYEQAMREGVSPKMLTAFKDGTKTMVEMTAMANATGYLPDVRGGHAPSAVVSELPKLFQLKENGGMLNNTKIVDYVNGVAPGVFVIVTTDLPQIHHEMQYLSMGPGPNYVLFRPYHLTSLETPLSAARAVIYNEPTIVPLPGKPVAETITIAKKDLGAGDMLDGIGGFTVYGSFDTYENAKAENAVPLGLITKNTKLIKPKKTGEVITYDDIEIDKTTLIYKLRELQETLIG</sequence>
<dbReference type="CDD" id="cd11616">
    <property type="entry name" value="SAF_DH_OX_like"/>
    <property type="match status" value="1"/>
</dbReference>
<dbReference type="GO" id="GO:0016491">
    <property type="term" value="F:oxidoreductase activity"/>
    <property type="evidence" value="ECO:0007669"/>
    <property type="project" value="InterPro"/>
</dbReference>
<dbReference type="EMBL" id="FQTU01000003">
    <property type="protein sequence ID" value="SHE55281.1"/>
    <property type="molecule type" value="Genomic_DNA"/>
</dbReference>
<dbReference type="Pfam" id="PF03447">
    <property type="entry name" value="NAD_binding_3"/>
    <property type="match status" value="1"/>
</dbReference>
<dbReference type="InterPro" id="IPR036291">
    <property type="entry name" value="NAD(P)-bd_dom_sf"/>
</dbReference>
<dbReference type="PANTHER" id="PTHR37850">
    <property type="entry name" value="STRU PROTEIN"/>
    <property type="match status" value="1"/>
</dbReference>
<gene>
    <name evidence="3" type="ORF">SAMN02746064_00745</name>
</gene>
<evidence type="ECO:0000313" key="3">
    <source>
        <dbReference type="EMBL" id="SHE55281.1"/>
    </source>
</evidence>
<dbReference type="RefSeq" id="WP_073269738.1">
    <property type="nucleotide sequence ID" value="NZ_FQTU01000003.1"/>
</dbReference>